<evidence type="ECO:0008006" key="8">
    <source>
        <dbReference type="Google" id="ProtNLM"/>
    </source>
</evidence>
<dbReference type="RefSeq" id="XP_007835818.1">
    <property type="nucleotide sequence ID" value="XM_007837627.1"/>
</dbReference>
<comment type="similarity">
    <text evidence="2">Belongs to the MAK10 family.</text>
</comment>
<dbReference type="HOGENOM" id="CLU_011757_0_0_1"/>
<evidence type="ECO:0000256" key="3">
    <source>
        <dbReference type="ARBA" id="ARBA00022490"/>
    </source>
</evidence>
<dbReference type="FunCoup" id="W3WZA4">
    <property type="interactions" value="600"/>
</dbReference>
<reference evidence="7" key="1">
    <citation type="journal article" date="2015" name="BMC Genomics">
        <title>Genomic and transcriptomic analysis of the endophytic fungus Pestalotiopsis fici reveals its lifestyle and high potential for synthesis of natural products.</title>
        <authorList>
            <person name="Wang X."/>
            <person name="Zhang X."/>
            <person name="Liu L."/>
            <person name="Xiang M."/>
            <person name="Wang W."/>
            <person name="Sun X."/>
            <person name="Che Y."/>
            <person name="Guo L."/>
            <person name="Liu G."/>
            <person name="Guo L."/>
            <person name="Wang C."/>
            <person name="Yin W.B."/>
            <person name="Stadler M."/>
            <person name="Zhang X."/>
            <person name="Liu X."/>
        </authorList>
    </citation>
    <scope>NUCLEOTIDE SEQUENCE [LARGE SCALE GENOMIC DNA]</scope>
    <source>
        <strain evidence="7">W106-1 / CGMCC3.15140</strain>
    </source>
</reference>
<accession>W3WZA4</accession>
<dbReference type="PANTHER" id="PTHR21373">
    <property type="entry name" value="GLUCOSE REPRESSIBLE PROTEIN MAK10"/>
    <property type="match status" value="1"/>
</dbReference>
<dbReference type="STRING" id="1229662.W3WZA4"/>
<dbReference type="KEGG" id="pfy:PFICI_09046"/>
<keyword evidence="7" id="KW-1185">Reference proteome</keyword>
<feature type="domain" description="NAA35-like TPR repeats" evidence="5">
    <location>
        <begin position="321"/>
        <end position="704"/>
    </location>
</feature>
<proteinExistence type="inferred from homology"/>
<dbReference type="InterPro" id="IPR057983">
    <property type="entry name" value="NAA35-like_N"/>
</dbReference>
<organism evidence="6 7">
    <name type="scientific">Pestalotiopsis fici (strain W106-1 / CGMCC3.15140)</name>
    <dbReference type="NCBI Taxonomy" id="1229662"/>
    <lineage>
        <taxon>Eukaryota</taxon>
        <taxon>Fungi</taxon>
        <taxon>Dikarya</taxon>
        <taxon>Ascomycota</taxon>
        <taxon>Pezizomycotina</taxon>
        <taxon>Sordariomycetes</taxon>
        <taxon>Xylariomycetidae</taxon>
        <taxon>Amphisphaeriales</taxon>
        <taxon>Sporocadaceae</taxon>
        <taxon>Pestalotiopsis</taxon>
    </lineage>
</organism>
<dbReference type="AlphaFoldDB" id="W3WZA4"/>
<evidence type="ECO:0000313" key="7">
    <source>
        <dbReference type="Proteomes" id="UP000030651"/>
    </source>
</evidence>
<dbReference type="EMBL" id="KI912114">
    <property type="protein sequence ID" value="ETS79193.1"/>
    <property type="molecule type" value="Genomic_DNA"/>
</dbReference>
<gene>
    <name evidence="6" type="ORF">PFICI_09046</name>
</gene>
<dbReference type="InParanoid" id="W3WZA4"/>
<dbReference type="InterPro" id="IPR057982">
    <property type="entry name" value="TPR_NAA35"/>
</dbReference>
<feature type="domain" description="NAA35-like N-terminal" evidence="4">
    <location>
        <begin position="40"/>
        <end position="201"/>
    </location>
</feature>
<dbReference type="PANTHER" id="PTHR21373:SF0">
    <property type="entry name" value="N-ALPHA-ACETYLTRANSFERASE 35, NATC AUXILIARY SUBUNIT"/>
    <property type="match status" value="1"/>
</dbReference>
<dbReference type="eggNOG" id="KOG2343">
    <property type="taxonomic scope" value="Eukaryota"/>
</dbReference>
<dbReference type="InterPro" id="IPR007244">
    <property type="entry name" value="Naa35_N"/>
</dbReference>
<dbReference type="Proteomes" id="UP000030651">
    <property type="component" value="Unassembled WGS sequence"/>
</dbReference>
<evidence type="ECO:0000256" key="2">
    <source>
        <dbReference type="ARBA" id="ARBA00006289"/>
    </source>
</evidence>
<dbReference type="Pfam" id="PF04112">
    <property type="entry name" value="Mak10"/>
    <property type="match status" value="1"/>
</dbReference>
<dbReference type="GO" id="GO:0031417">
    <property type="term" value="C:NatC complex"/>
    <property type="evidence" value="ECO:0007669"/>
    <property type="project" value="InterPro"/>
</dbReference>
<evidence type="ECO:0000256" key="1">
    <source>
        <dbReference type="ARBA" id="ARBA00004496"/>
    </source>
</evidence>
<protein>
    <recommendedName>
        <fullName evidence="8">Amino-acid N-acetyltransferase subunit Mak10</fullName>
    </recommendedName>
</protein>
<evidence type="ECO:0000259" key="5">
    <source>
        <dbReference type="Pfam" id="PF25789"/>
    </source>
</evidence>
<evidence type="ECO:0000313" key="6">
    <source>
        <dbReference type="EMBL" id="ETS79193.1"/>
    </source>
</evidence>
<evidence type="ECO:0000259" key="4">
    <source>
        <dbReference type="Pfam" id="PF04112"/>
    </source>
</evidence>
<dbReference type="OMA" id="QMEWIVQ"/>
<dbReference type="GeneID" id="19274059"/>
<dbReference type="OrthoDB" id="269405at2759"/>
<keyword evidence="3" id="KW-0963">Cytoplasm</keyword>
<name>W3WZA4_PESFW</name>
<comment type="subcellular location">
    <subcellularLocation>
        <location evidence="1">Cytoplasm</location>
    </subcellularLocation>
</comment>
<sequence length="748" mass="85694">MDKPLRAPVPPLLPQIASHPGIMAIDITDKFAAAVKKLAPGELIKDGHFTLFESVSALEIMDPKMDSGCLSEGESLDEEYDVTKNLLPEEILGIIDQLLCLEMAWHLGYPLSQTLFTSVHLETLMQPTPVCLDEANFDRDSDEWRRQSPFLFVLRAYGIALLKGCYYVNELVKDELYYEEEDFVTNTYDRDLLTNISLEDVNELLRSTRADLRAMSNQLSKEVREALDLRLEFRVAFLRAMELVGIHKANPESLKTPWIMMGGVLEHLRKQHSLGTPVPEAFSTKMQRRLASTMPPRPIVQLTFEDTCDHFKRMAEDGKEAMDILRYSDPQSLMTFVSSFQARKPQPLVIIRTLMQSLMFKEMIVLGSYSIRHILDHDLSIVCLPNAPQIDPVNDTIEVPMDPRHQTAAQMEIFRQRVADCYLDIYRIFCQNRCRVRRTLCHSIQEWDLLQADVEEIDTLLQHTLDEQMHTSQNGPVGYSLPLSSWAYLYKLRQMEWIVQLGFELSVYQLDELAGMYWYLNYVAKTRAQHGDRIKTFVMRSMFEARNATKTYSPAKEEKYMKSMSYIRVTMLDAACTWEFADGLCCLYTVLQRLKLIKPPPRPYSDDLLRYEIRMKPFVNIGLPQLPSFDDFTKATLQPETSIPDLLKYADGAVGGAKKGYEALSRMQEQNTFSVGCHDRWLANVKNCQKATIFAGIAVNMLQKTIEKFGDGLDGEQMGLHVEMPEEGKGYHDWWIVPKIVSTASSSA</sequence>
<dbReference type="Pfam" id="PF25789">
    <property type="entry name" value="TPR_NAA35"/>
    <property type="match status" value="1"/>
</dbReference>